<evidence type="ECO:0000259" key="6">
    <source>
        <dbReference type="Pfam" id="PF01490"/>
    </source>
</evidence>
<dbReference type="HOGENOM" id="CLU_009646_6_2_1"/>
<feature type="transmembrane region" description="Helical" evidence="5">
    <location>
        <begin position="98"/>
        <end position="120"/>
    </location>
</feature>
<evidence type="ECO:0000256" key="4">
    <source>
        <dbReference type="ARBA" id="ARBA00023136"/>
    </source>
</evidence>
<sequence>MSFHDFSVKAMLLLVDCKHMLTEKHLKHAVGNGRARSLSGLELIPEETQELIEMEVNGVPVVKVNHESSKPVAAGHGGHHELNYGDVGFHAVGWIGRFLVDVTIIISQIGFCCAYLIFISENLSDYIAGMHLIHWLAILLPPLFLLTLLRTLNSLAVSSLFAQLSNIMAFAVVFWFDFEHFSKIERIHPKKISIKGFPFFLAIAIYCYEGAGMILSLESSLHFDIRHKFKFYFKSTLVLVTSLYISFGLCGYLSFGPDTNQIITLNLPKGTSLDFAIVVKSCLCLALFFTYPIMMFPVIKLLEVKVLPRPESVWQGNMLRLCMVMLTGIIVLGIPNFSTLMALVGATCCTLLAFTLPGIFHLQLTKQITGSISRWAFSIDVFLIVLGIVGALIGTLDALMRLQIDDKEPPNFAKSSVNDTVLSLLSKASSNQSSNGTATVS</sequence>
<dbReference type="InterPro" id="IPR013057">
    <property type="entry name" value="AA_transpt_TM"/>
</dbReference>
<dbReference type="Pfam" id="PF01490">
    <property type="entry name" value="Aa_trans"/>
    <property type="match status" value="1"/>
</dbReference>
<dbReference type="EnsemblMetazoa" id="CapteT221555">
    <property type="protein sequence ID" value="CapteP221555"/>
    <property type="gene ID" value="CapteG221555"/>
</dbReference>
<reference evidence="9" key="1">
    <citation type="submission" date="2012-12" db="EMBL/GenBank/DDBJ databases">
        <authorList>
            <person name="Hellsten U."/>
            <person name="Grimwood J."/>
            <person name="Chapman J.A."/>
            <person name="Shapiro H."/>
            <person name="Aerts A."/>
            <person name="Otillar R.P."/>
            <person name="Terry A.Y."/>
            <person name="Boore J.L."/>
            <person name="Simakov O."/>
            <person name="Marletaz F."/>
            <person name="Cho S.-J."/>
            <person name="Edsinger-Gonzales E."/>
            <person name="Havlak P."/>
            <person name="Kuo D.-H."/>
            <person name="Larsson T."/>
            <person name="Lv J."/>
            <person name="Arendt D."/>
            <person name="Savage R."/>
            <person name="Osoegawa K."/>
            <person name="de Jong P."/>
            <person name="Lindberg D.R."/>
            <person name="Seaver E.C."/>
            <person name="Weisblat D.A."/>
            <person name="Putnam N.H."/>
            <person name="Grigoriev I.V."/>
            <person name="Rokhsar D.S."/>
        </authorList>
    </citation>
    <scope>NUCLEOTIDE SEQUENCE</scope>
    <source>
        <strain evidence="9">I ESC-2004</strain>
    </source>
</reference>
<dbReference type="OMA" id="PITWVRK"/>
<keyword evidence="9" id="KW-1185">Reference proteome</keyword>
<protein>
    <recommendedName>
        <fullName evidence="6">Amino acid transporter transmembrane domain-containing protein</fullName>
    </recommendedName>
</protein>
<feature type="transmembrane region" description="Helical" evidence="5">
    <location>
        <begin position="372"/>
        <end position="393"/>
    </location>
</feature>
<feature type="transmembrane region" description="Helical" evidence="5">
    <location>
        <begin position="155"/>
        <end position="176"/>
    </location>
</feature>
<accession>R7U805</accession>
<evidence type="ECO:0000256" key="1">
    <source>
        <dbReference type="ARBA" id="ARBA00004141"/>
    </source>
</evidence>
<evidence type="ECO:0000313" key="8">
    <source>
        <dbReference type="EnsemblMetazoa" id="CapteP221555"/>
    </source>
</evidence>
<feature type="transmembrane region" description="Helical" evidence="5">
    <location>
        <begin position="275"/>
        <end position="296"/>
    </location>
</feature>
<evidence type="ECO:0000313" key="7">
    <source>
        <dbReference type="EMBL" id="ELT99255.1"/>
    </source>
</evidence>
<dbReference type="GO" id="GO:0005774">
    <property type="term" value="C:vacuolar membrane"/>
    <property type="evidence" value="ECO:0007669"/>
    <property type="project" value="TreeGrafter"/>
</dbReference>
<gene>
    <name evidence="7" type="ORF">CAPTEDRAFT_221555</name>
</gene>
<organism evidence="7">
    <name type="scientific">Capitella teleta</name>
    <name type="common">Polychaete worm</name>
    <dbReference type="NCBI Taxonomy" id="283909"/>
    <lineage>
        <taxon>Eukaryota</taxon>
        <taxon>Metazoa</taxon>
        <taxon>Spiralia</taxon>
        <taxon>Lophotrochozoa</taxon>
        <taxon>Annelida</taxon>
        <taxon>Polychaeta</taxon>
        <taxon>Sedentaria</taxon>
        <taxon>Scolecida</taxon>
        <taxon>Capitellidae</taxon>
        <taxon>Capitella</taxon>
    </lineage>
</organism>
<reference evidence="7 9" key="2">
    <citation type="journal article" date="2013" name="Nature">
        <title>Insights into bilaterian evolution from three spiralian genomes.</title>
        <authorList>
            <person name="Simakov O."/>
            <person name="Marletaz F."/>
            <person name="Cho S.J."/>
            <person name="Edsinger-Gonzales E."/>
            <person name="Havlak P."/>
            <person name="Hellsten U."/>
            <person name="Kuo D.H."/>
            <person name="Larsson T."/>
            <person name="Lv J."/>
            <person name="Arendt D."/>
            <person name="Savage R."/>
            <person name="Osoegawa K."/>
            <person name="de Jong P."/>
            <person name="Grimwood J."/>
            <person name="Chapman J.A."/>
            <person name="Shapiro H."/>
            <person name="Aerts A."/>
            <person name="Otillar R.P."/>
            <person name="Terry A.Y."/>
            <person name="Boore J.L."/>
            <person name="Grigoriev I.V."/>
            <person name="Lindberg D.R."/>
            <person name="Seaver E.C."/>
            <person name="Weisblat D.A."/>
            <person name="Putnam N.H."/>
            <person name="Rokhsar D.S."/>
        </authorList>
    </citation>
    <scope>NUCLEOTIDE SEQUENCE</scope>
    <source>
        <strain evidence="7 9">I ESC-2004</strain>
    </source>
</reference>
<dbReference type="PANTHER" id="PTHR22950:SF677">
    <property type="entry name" value="AMINO ACID TRANSPORTER TRANSMEMBRANE DOMAIN-CONTAINING PROTEIN"/>
    <property type="match status" value="1"/>
</dbReference>
<evidence type="ECO:0000256" key="3">
    <source>
        <dbReference type="ARBA" id="ARBA00022989"/>
    </source>
</evidence>
<dbReference type="PANTHER" id="PTHR22950">
    <property type="entry name" value="AMINO ACID TRANSPORTER"/>
    <property type="match status" value="1"/>
</dbReference>
<evidence type="ECO:0000313" key="9">
    <source>
        <dbReference type="Proteomes" id="UP000014760"/>
    </source>
</evidence>
<dbReference type="AlphaFoldDB" id="R7U805"/>
<dbReference type="Proteomes" id="UP000014760">
    <property type="component" value="Unassembled WGS sequence"/>
</dbReference>
<dbReference type="STRING" id="283909.R7U805"/>
<dbReference type="GO" id="GO:0015179">
    <property type="term" value="F:L-amino acid transmembrane transporter activity"/>
    <property type="evidence" value="ECO:0007669"/>
    <property type="project" value="TreeGrafter"/>
</dbReference>
<dbReference type="EMBL" id="AMQN01010104">
    <property type="status" value="NOT_ANNOTATED_CDS"/>
    <property type="molecule type" value="Genomic_DNA"/>
</dbReference>
<feature type="transmembrane region" description="Helical" evidence="5">
    <location>
        <begin position="340"/>
        <end position="360"/>
    </location>
</feature>
<keyword evidence="2 5" id="KW-0812">Transmembrane</keyword>
<comment type="subcellular location">
    <subcellularLocation>
        <location evidence="1">Membrane</location>
        <topology evidence="1">Multi-pass membrane protein</topology>
    </subcellularLocation>
</comment>
<keyword evidence="3 5" id="KW-1133">Transmembrane helix</keyword>
<feature type="transmembrane region" description="Helical" evidence="5">
    <location>
        <begin position="317"/>
        <end position="334"/>
    </location>
</feature>
<feature type="domain" description="Amino acid transporter transmembrane" evidence="6">
    <location>
        <begin position="76"/>
        <end position="396"/>
    </location>
</feature>
<evidence type="ECO:0000256" key="2">
    <source>
        <dbReference type="ARBA" id="ARBA00022692"/>
    </source>
</evidence>
<dbReference type="OrthoDB" id="1684102at2759"/>
<name>R7U805_CAPTE</name>
<keyword evidence="4 5" id="KW-0472">Membrane</keyword>
<feature type="transmembrane region" description="Helical" evidence="5">
    <location>
        <begin position="126"/>
        <end position="148"/>
    </location>
</feature>
<feature type="transmembrane region" description="Helical" evidence="5">
    <location>
        <begin position="236"/>
        <end position="255"/>
    </location>
</feature>
<dbReference type="EMBL" id="KB307055">
    <property type="protein sequence ID" value="ELT99255.1"/>
    <property type="molecule type" value="Genomic_DNA"/>
</dbReference>
<reference evidence="8" key="3">
    <citation type="submission" date="2015-06" db="UniProtKB">
        <authorList>
            <consortium name="EnsemblMetazoa"/>
        </authorList>
    </citation>
    <scope>IDENTIFICATION</scope>
</reference>
<feature type="transmembrane region" description="Helical" evidence="5">
    <location>
        <begin position="196"/>
        <end position="215"/>
    </location>
</feature>
<proteinExistence type="predicted"/>
<evidence type="ECO:0000256" key="5">
    <source>
        <dbReference type="SAM" id="Phobius"/>
    </source>
</evidence>